<proteinExistence type="predicted"/>
<sequence length="511" mass="57616">MSKDYAIAQLWIGGNLSYMEQLCAVSFRDAGHHVKMYTYGDVGNIPDGIEICDANEIMPLGNVIAHKRTGSPAPQADKWRYNMLAKTDDQIWADTDAYCVKRFTTSNGHFHGWESDRHINNGVVGLPADSDTLAGLIDFTSDEYAIPDWFSEDLKEEMRQKKAAGDPVHVGEQSWGVWGPQALTHFLHKTGEHKYAMPIEALFPISFKKRRMMLKPNMDLSHYVTDNTLSIHFWGRRMRMRIIERENGEPHPDSLIGKLLTKHKIVPSDAPLPKSNPHKPKEAKMIPGTSIPEVTNEDRKGRGIVNLTDMADARGLDQGSGKHRFTELYQMLFNPLRTRAIHMGLLGLSEPDAVAMWLEYLSKAKLTGIDADGFAGDKDARLKTIRATSDSVETLERATAKSDPFDVVLDDASHASHHQQHAFTALFPKLKSGGLYIIEDLRFQPKQLEKSGYPRTAVLFQNYLREGGFAHPDPDIQDALNGFRADFSGCFIFQAQWHKDKRDQVLVVHKR</sequence>
<evidence type="ECO:0000256" key="1">
    <source>
        <dbReference type="SAM" id="MobiDB-lite"/>
    </source>
</evidence>
<feature type="region of interest" description="Disordered" evidence="1">
    <location>
        <begin position="267"/>
        <end position="286"/>
    </location>
</feature>
<protein>
    <recommendedName>
        <fullName evidence="4">Methyltransferase domain-containing protein</fullName>
    </recommendedName>
</protein>
<evidence type="ECO:0000313" key="2">
    <source>
        <dbReference type="EMBL" id="SDW95359.1"/>
    </source>
</evidence>
<evidence type="ECO:0000313" key="3">
    <source>
        <dbReference type="Proteomes" id="UP000199441"/>
    </source>
</evidence>
<accession>A0A1H2XSR0</accession>
<dbReference type="AlphaFoldDB" id="A0A1H2XSR0"/>
<gene>
    <name evidence="2" type="ORF">SAMN04488001_2083</name>
</gene>
<dbReference type="STRING" id="670155.SAMN04488001_2083"/>
<dbReference type="InterPro" id="IPR029044">
    <property type="entry name" value="Nucleotide-diphossugar_trans"/>
</dbReference>
<dbReference type="SUPFAM" id="SSF53448">
    <property type="entry name" value="Nucleotide-diphospho-sugar transferases"/>
    <property type="match status" value="1"/>
</dbReference>
<dbReference type="SUPFAM" id="SSF53335">
    <property type="entry name" value="S-adenosyl-L-methionine-dependent methyltransferases"/>
    <property type="match status" value="1"/>
</dbReference>
<organism evidence="2 3">
    <name type="scientific">Litoreibacter albidus</name>
    <dbReference type="NCBI Taxonomy" id="670155"/>
    <lineage>
        <taxon>Bacteria</taxon>
        <taxon>Pseudomonadati</taxon>
        <taxon>Pseudomonadota</taxon>
        <taxon>Alphaproteobacteria</taxon>
        <taxon>Rhodobacterales</taxon>
        <taxon>Roseobacteraceae</taxon>
        <taxon>Litoreibacter</taxon>
    </lineage>
</organism>
<dbReference type="RefSeq" id="WP_244508606.1">
    <property type="nucleotide sequence ID" value="NZ_FNOI01000003.1"/>
</dbReference>
<dbReference type="Gene3D" id="3.40.50.150">
    <property type="entry name" value="Vaccinia Virus protein VP39"/>
    <property type="match status" value="1"/>
</dbReference>
<name>A0A1H2XSR0_9RHOB</name>
<dbReference type="EMBL" id="FNOI01000003">
    <property type="protein sequence ID" value="SDW95359.1"/>
    <property type="molecule type" value="Genomic_DNA"/>
</dbReference>
<keyword evidence="3" id="KW-1185">Reference proteome</keyword>
<reference evidence="3" key="1">
    <citation type="submission" date="2016-10" db="EMBL/GenBank/DDBJ databases">
        <authorList>
            <person name="Varghese N."/>
            <person name="Submissions S."/>
        </authorList>
    </citation>
    <scope>NUCLEOTIDE SEQUENCE [LARGE SCALE GENOMIC DNA]</scope>
    <source>
        <strain evidence="3">DSM 26922</strain>
    </source>
</reference>
<dbReference type="InterPro" id="IPR029063">
    <property type="entry name" value="SAM-dependent_MTases_sf"/>
</dbReference>
<evidence type="ECO:0008006" key="4">
    <source>
        <dbReference type="Google" id="ProtNLM"/>
    </source>
</evidence>
<dbReference type="Proteomes" id="UP000199441">
    <property type="component" value="Unassembled WGS sequence"/>
</dbReference>